<evidence type="ECO:0000313" key="2">
    <source>
        <dbReference type="EMBL" id="KAH7325959.1"/>
    </source>
</evidence>
<dbReference type="OrthoDB" id="4157208at2759"/>
<proteinExistence type="predicted"/>
<evidence type="ECO:0000256" key="1">
    <source>
        <dbReference type="SAM" id="MobiDB-lite"/>
    </source>
</evidence>
<protein>
    <submittedName>
        <fullName evidence="2">Uncharacterized protein</fullName>
    </submittedName>
</protein>
<feature type="compositionally biased region" description="Low complexity" evidence="1">
    <location>
        <begin position="1"/>
        <end position="16"/>
    </location>
</feature>
<name>A0A8K0SYX8_9HYPO</name>
<dbReference type="AlphaFoldDB" id="A0A8K0SYX8"/>
<feature type="region of interest" description="Disordered" evidence="1">
    <location>
        <begin position="1"/>
        <end position="42"/>
    </location>
</feature>
<reference evidence="2" key="1">
    <citation type="journal article" date="2021" name="Nat. Commun.">
        <title>Genetic determinants of endophytism in the Arabidopsis root mycobiome.</title>
        <authorList>
            <person name="Mesny F."/>
            <person name="Miyauchi S."/>
            <person name="Thiergart T."/>
            <person name="Pickel B."/>
            <person name="Atanasova L."/>
            <person name="Karlsson M."/>
            <person name="Huettel B."/>
            <person name="Barry K.W."/>
            <person name="Haridas S."/>
            <person name="Chen C."/>
            <person name="Bauer D."/>
            <person name="Andreopoulos W."/>
            <person name="Pangilinan J."/>
            <person name="LaButti K."/>
            <person name="Riley R."/>
            <person name="Lipzen A."/>
            <person name="Clum A."/>
            <person name="Drula E."/>
            <person name="Henrissat B."/>
            <person name="Kohler A."/>
            <person name="Grigoriev I.V."/>
            <person name="Martin F.M."/>
            <person name="Hacquard S."/>
        </authorList>
    </citation>
    <scope>NUCLEOTIDE SEQUENCE</scope>
    <source>
        <strain evidence="2">MPI-CAGE-CH-0235</strain>
    </source>
</reference>
<organism evidence="2 3">
    <name type="scientific">Stachybotrys elegans</name>
    <dbReference type="NCBI Taxonomy" id="80388"/>
    <lineage>
        <taxon>Eukaryota</taxon>
        <taxon>Fungi</taxon>
        <taxon>Dikarya</taxon>
        <taxon>Ascomycota</taxon>
        <taxon>Pezizomycotina</taxon>
        <taxon>Sordariomycetes</taxon>
        <taxon>Hypocreomycetidae</taxon>
        <taxon>Hypocreales</taxon>
        <taxon>Stachybotryaceae</taxon>
        <taxon>Stachybotrys</taxon>
    </lineage>
</organism>
<gene>
    <name evidence="2" type="ORF">B0I35DRAFT_122772</name>
</gene>
<evidence type="ECO:0000313" key="3">
    <source>
        <dbReference type="Proteomes" id="UP000813444"/>
    </source>
</evidence>
<dbReference type="EMBL" id="JAGPNK010000002">
    <property type="protein sequence ID" value="KAH7325959.1"/>
    <property type="molecule type" value="Genomic_DNA"/>
</dbReference>
<dbReference type="Proteomes" id="UP000813444">
    <property type="component" value="Unassembled WGS sequence"/>
</dbReference>
<accession>A0A8K0SYX8</accession>
<sequence>MNAPIASAIGSSAASSTQPSPIAQAMSLPVPRPAQSKTGSTDTDAYLKDFTLLAEAAKRAQVAVMVRDFENCAL</sequence>
<keyword evidence="3" id="KW-1185">Reference proteome</keyword>
<comment type="caution">
    <text evidence="2">The sequence shown here is derived from an EMBL/GenBank/DDBJ whole genome shotgun (WGS) entry which is preliminary data.</text>
</comment>